<dbReference type="InterPro" id="IPR003609">
    <property type="entry name" value="Pan_app"/>
</dbReference>
<keyword evidence="1" id="KW-0732">Signal</keyword>
<evidence type="ECO:0000256" key="1">
    <source>
        <dbReference type="SAM" id="SignalP"/>
    </source>
</evidence>
<dbReference type="Proteomes" id="UP000730481">
    <property type="component" value="Unassembled WGS sequence"/>
</dbReference>
<evidence type="ECO:0000313" key="3">
    <source>
        <dbReference type="EMBL" id="KAF4334678.1"/>
    </source>
</evidence>
<evidence type="ECO:0000259" key="2">
    <source>
        <dbReference type="PROSITE" id="PS50948"/>
    </source>
</evidence>
<dbReference type="PROSITE" id="PS50948">
    <property type="entry name" value="PAN"/>
    <property type="match status" value="1"/>
</dbReference>
<gene>
    <name evidence="3" type="ORF">FBEOM_11476</name>
</gene>
<feature type="domain" description="Apple" evidence="2">
    <location>
        <begin position="112"/>
        <end position="191"/>
    </location>
</feature>
<feature type="signal peptide" evidence="1">
    <location>
        <begin position="1"/>
        <end position="19"/>
    </location>
</feature>
<proteinExistence type="predicted"/>
<dbReference type="EMBL" id="PVQB02000656">
    <property type="protein sequence ID" value="KAF4334678.1"/>
    <property type="molecule type" value="Genomic_DNA"/>
</dbReference>
<name>A0A9P5DUC1_9HYPO</name>
<organism evidence="3 4">
    <name type="scientific">Fusarium beomiforme</name>
    <dbReference type="NCBI Taxonomy" id="44412"/>
    <lineage>
        <taxon>Eukaryota</taxon>
        <taxon>Fungi</taxon>
        <taxon>Dikarya</taxon>
        <taxon>Ascomycota</taxon>
        <taxon>Pezizomycotina</taxon>
        <taxon>Sordariomycetes</taxon>
        <taxon>Hypocreomycetidae</taxon>
        <taxon>Hypocreales</taxon>
        <taxon>Nectriaceae</taxon>
        <taxon>Fusarium</taxon>
        <taxon>Fusarium burgessii species complex</taxon>
    </lineage>
</organism>
<evidence type="ECO:0000313" key="4">
    <source>
        <dbReference type="Proteomes" id="UP000730481"/>
    </source>
</evidence>
<reference evidence="3" key="1">
    <citation type="journal article" date="2017" name="Mycologia">
        <title>Fusarium algeriense, sp. nov., a novel toxigenic crown rot pathogen of durum wheat from Algeria is nested in the Fusarium burgessii species complex.</title>
        <authorList>
            <person name="Laraba I."/>
            <person name="Keddad A."/>
            <person name="Boureghda H."/>
            <person name="Abdallah N."/>
            <person name="Vaughan M.M."/>
            <person name="Proctor R.H."/>
            <person name="Busman M."/>
            <person name="O'Donnell K."/>
        </authorList>
    </citation>
    <scope>NUCLEOTIDE SEQUENCE</scope>
    <source>
        <strain evidence="3">NRRL 25174</strain>
    </source>
</reference>
<sequence>MFHCQSLLVALAAASIVVASPCKPSTTSPILSTATTTTEETYSTGTSSVGDTTVDTSATVSCETTTFATTTQIDTTTTAAPTTATTETDADITATATLSETTSAGTAAPTACGIYGYFVEGNTLQYLENSGTKANTKDCLQACADYPECEVIDYYNEGMIGYPQGTCEFWKGTVKTDGSQTSPYQWYQVGCLANM</sequence>
<feature type="chain" id="PRO_5040297498" description="Apple domain-containing protein" evidence="1">
    <location>
        <begin position="20"/>
        <end position="195"/>
    </location>
</feature>
<accession>A0A9P5DUC1</accession>
<reference evidence="3" key="2">
    <citation type="submission" date="2020-02" db="EMBL/GenBank/DDBJ databases">
        <title>Identification and distribution of gene clusters putatively required for synthesis of sphingolipid metabolism inhibitors in phylogenetically diverse species of the filamentous fungus Fusarium.</title>
        <authorList>
            <person name="Kim H.-S."/>
            <person name="Busman M."/>
            <person name="Brown D.W."/>
            <person name="Divon H."/>
            <person name="Uhlig S."/>
            <person name="Proctor R.H."/>
        </authorList>
    </citation>
    <scope>NUCLEOTIDE SEQUENCE</scope>
    <source>
        <strain evidence="3">NRRL 25174</strain>
    </source>
</reference>
<comment type="caution">
    <text evidence="3">The sequence shown here is derived from an EMBL/GenBank/DDBJ whole genome shotgun (WGS) entry which is preliminary data.</text>
</comment>
<keyword evidence="4" id="KW-1185">Reference proteome</keyword>
<dbReference type="Pfam" id="PF00024">
    <property type="entry name" value="PAN_1"/>
    <property type="match status" value="1"/>
</dbReference>
<dbReference type="OrthoDB" id="5106184at2759"/>
<dbReference type="AlphaFoldDB" id="A0A9P5DUC1"/>
<protein>
    <recommendedName>
        <fullName evidence="2">Apple domain-containing protein</fullName>
    </recommendedName>
</protein>